<dbReference type="AlphaFoldDB" id="A0A2A6CWJ8"/>
<evidence type="ECO:0000256" key="4">
    <source>
        <dbReference type="ARBA" id="ARBA00022840"/>
    </source>
</evidence>
<dbReference type="PROSITE" id="PS00107">
    <property type="entry name" value="PROTEIN_KINASE_ATP"/>
    <property type="match status" value="1"/>
</dbReference>
<protein>
    <submittedName>
        <fullName evidence="5">Protein kinase domain-containing protein</fullName>
    </submittedName>
</protein>
<accession>A0A8R1YXX3</accession>
<evidence type="ECO:0000256" key="3">
    <source>
        <dbReference type="ARBA" id="ARBA00022777"/>
    </source>
</evidence>
<accession>A0A2A6CWJ8</accession>
<evidence type="ECO:0000256" key="2">
    <source>
        <dbReference type="ARBA" id="ARBA00022741"/>
    </source>
</evidence>
<dbReference type="PROSITE" id="PS50011">
    <property type="entry name" value="PROTEIN_KINASE_DOM"/>
    <property type="match status" value="1"/>
</dbReference>
<keyword evidence="4" id="KW-0067">ATP-binding</keyword>
<dbReference type="Gene3D" id="3.30.200.20">
    <property type="entry name" value="Phosphorylase Kinase, domain 1"/>
    <property type="match status" value="1"/>
</dbReference>
<dbReference type="GO" id="GO:0005634">
    <property type="term" value="C:nucleus"/>
    <property type="evidence" value="ECO:0000318"/>
    <property type="project" value="GO_Central"/>
</dbReference>
<dbReference type="GO" id="GO:0006446">
    <property type="term" value="P:regulation of translational initiation"/>
    <property type="evidence" value="ECO:0000318"/>
    <property type="project" value="GO_Central"/>
</dbReference>
<keyword evidence="6" id="KW-1185">Reference proteome</keyword>
<evidence type="ECO:0000313" key="6">
    <source>
        <dbReference type="Proteomes" id="UP000005239"/>
    </source>
</evidence>
<dbReference type="PANTHER" id="PTHR11042:SF91">
    <property type="entry name" value="EUKARYOTIC TRANSLATION INITIATION FACTOR 2-ALPHA KINASE"/>
    <property type="match status" value="1"/>
</dbReference>
<evidence type="ECO:0000256" key="1">
    <source>
        <dbReference type="ARBA" id="ARBA00022679"/>
    </source>
</evidence>
<dbReference type="SMART" id="SM00220">
    <property type="entry name" value="S_TKc"/>
    <property type="match status" value="1"/>
</dbReference>
<dbReference type="SUPFAM" id="SSF56112">
    <property type="entry name" value="Protein kinase-like (PK-like)"/>
    <property type="match status" value="1"/>
</dbReference>
<dbReference type="PANTHER" id="PTHR11042">
    <property type="entry name" value="EUKARYOTIC TRANSLATION INITIATION FACTOR 2-ALPHA KINASE EIF2-ALPHA KINASE -RELATED"/>
    <property type="match status" value="1"/>
</dbReference>
<dbReference type="InterPro" id="IPR017441">
    <property type="entry name" value="Protein_kinase_ATP_BS"/>
</dbReference>
<dbReference type="GO" id="GO:0005737">
    <property type="term" value="C:cytoplasm"/>
    <property type="evidence" value="ECO:0000318"/>
    <property type="project" value="GO_Central"/>
</dbReference>
<dbReference type="Pfam" id="PF00069">
    <property type="entry name" value="Pkinase"/>
    <property type="match status" value="1"/>
</dbReference>
<evidence type="ECO:0000313" key="5">
    <source>
        <dbReference type="EnsemblMetazoa" id="PPA36263.1"/>
    </source>
</evidence>
<keyword evidence="1" id="KW-0808">Transferase</keyword>
<keyword evidence="2" id="KW-0547">Nucleotide-binding</keyword>
<dbReference type="Gene3D" id="1.10.510.10">
    <property type="entry name" value="Transferase(Phosphotransferase) domain 1"/>
    <property type="match status" value="1"/>
</dbReference>
<dbReference type="GO" id="GO:0005524">
    <property type="term" value="F:ATP binding"/>
    <property type="evidence" value="ECO:0007669"/>
    <property type="project" value="UniProtKB-UniRule"/>
</dbReference>
<dbReference type="FunFam" id="1.10.510.10:FF:001935">
    <property type="match status" value="1"/>
</dbReference>
<gene>
    <name evidence="5" type="primary">WBGene00274632</name>
</gene>
<name>A0A2A6CWJ8_PRIPA</name>
<dbReference type="GO" id="GO:0017148">
    <property type="term" value="P:negative regulation of translation"/>
    <property type="evidence" value="ECO:0000318"/>
    <property type="project" value="GO_Central"/>
</dbReference>
<proteinExistence type="predicted"/>
<dbReference type="Proteomes" id="UP000005239">
    <property type="component" value="Unassembled WGS sequence"/>
</dbReference>
<reference evidence="6" key="1">
    <citation type="journal article" date="2008" name="Nat. Genet.">
        <title>The Pristionchus pacificus genome provides a unique perspective on nematode lifestyle and parasitism.</title>
        <authorList>
            <person name="Dieterich C."/>
            <person name="Clifton S.W."/>
            <person name="Schuster L.N."/>
            <person name="Chinwalla A."/>
            <person name="Delehaunty K."/>
            <person name="Dinkelacker I."/>
            <person name="Fulton L."/>
            <person name="Fulton R."/>
            <person name="Godfrey J."/>
            <person name="Minx P."/>
            <person name="Mitreva M."/>
            <person name="Roeseler W."/>
            <person name="Tian H."/>
            <person name="Witte H."/>
            <person name="Yang S.P."/>
            <person name="Wilson R.K."/>
            <person name="Sommer R.J."/>
        </authorList>
    </citation>
    <scope>NUCLEOTIDE SEQUENCE [LARGE SCALE GENOMIC DNA]</scope>
    <source>
        <strain evidence="6">PS312</strain>
    </source>
</reference>
<dbReference type="InterPro" id="IPR011009">
    <property type="entry name" value="Kinase-like_dom_sf"/>
</dbReference>
<keyword evidence="3" id="KW-0418">Kinase</keyword>
<dbReference type="InterPro" id="IPR050339">
    <property type="entry name" value="CC_SR_Kinase"/>
</dbReference>
<sequence length="385" mass="44805">MLRFLKNFKTTRMESHNHFDIFITEKVLNDVKWEGAVERFHLKKREHAAVLLEIFAKHESFMFISAWIEEPPSRWQVRLIDFDIQGDEKRTSGSSVVQDSIGKATAVAQPQPSEATHDFQSKFLKNFKPTEILGEGGFGIVFEVEVKLIGTAKMKRAIKRIPIESTREVNKAMREVKELNRLKPGKIVHHFDSWIENPPEGWQNEVDDKIFEELNYTPKNYCPDNCLFLYIHMEPSNILFDDENRLKLCDFGIVTDRKYYWLREKSVERTGNIGTQMYMAPEQSGSLYTMYTAKVDIFAIGLVLTRMCVVMTRNEAEEAFNDYRRGRASPVLDHLPKIKDLVSLLTKVDPADRPTADELCKYPLLEEHCARYLERTVKLLQAQNY</sequence>
<dbReference type="GO" id="GO:0004694">
    <property type="term" value="F:eukaryotic translation initiation factor 2alpha kinase activity"/>
    <property type="evidence" value="ECO:0000318"/>
    <property type="project" value="GO_Central"/>
</dbReference>
<reference evidence="5" key="2">
    <citation type="submission" date="2022-06" db="UniProtKB">
        <authorList>
            <consortium name="EnsemblMetazoa"/>
        </authorList>
    </citation>
    <scope>IDENTIFICATION</scope>
    <source>
        <strain evidence="5">PS312</strain>
    </source>
</reference>
<dbReference type="OrthoDB" id="5864419at2759"/>
<dbReference type="EnsemblMetazoa" id="PPA36263.1">
    <property type="protein sequence ID" value="PPA36263.1"/>
    <property type="gene ID" value="WBGene00274632"/>
</dbReference>
<dbReference type="InterPro" id="IPR000719">
    <property type="entry name" value="Prot_kinase_dom"/>
</dbReference>
<organism evidence="5 6">
    <name type="scientific">Pristionchus pacificus</name>
    <name type="common">Parasitic nematode worm</name>
    <dbReference type="NCBI Taxonomy" id="54126"/>
    <lineage>
        <taxon>Eukaryota</taxon>
        <taxon>Metazoa</taxon>
        <taxon>Ecdysozoa</taxon>
        <taxon>Nematoda</taxon>
        <taxon>Chromadorea</taxon>
        <taxon>Rhabditida</taxon>
        <taxon>Rhabditina</taxon>
        <taxon>Diplogasteromorpha</taxon>
        <taxon>Diplogasteroidea</taxon>
        <taxon>Neodiplogasteridae</taxon>
        <taxon>Pristionchus</taxon>
    </lineage>
</organism>